<protein>
    <recommendedName>
        <fullName evidence="4">Lipoprotein</fullName>
    </recommendedName>
</protein>
<evidence type="ECO:0008006" key="4">
    <source>
        <dbReference type="Google" id="ProtNLM"/>
    </source>
</evidence>
<dbReference type="Proteomes" id="UP000264002">
    <property type="component" value="Unassembled WGS sequence"/>
</dbReference>
<dbReference type="Pfam" id="PF20380">
    <property type="entry name" value="DUF6675"/>
    <property type="match status" value="1"/>
</dbReference>
<sequence length="262" mass="29901">MNRKYSTVLLLLFLLVASCLWAKPQNRLSLSQTEWETLLDGRYLTRSVIWTDSVASLAPLGSIAQEKTKEAEERAKGISVASLALVPYPKDWTTQSEEQRKLELYNLLHQVSTLEGLQYGDAKKEVLFSESYTIKDPENKKSKVSDPVVQTLPSIDTVYVCQEDSIFGKNIYQHTYQISEDEVFVDITNLTTLKFLGISFVKPKDMSLYLSTIQTQDGILIYTCTTLATTEPKVSFLFWSFNLADESMNRIVAYQDWFKTQV</sequence>
<reference evidence="2 3" key="2">
    <citation type="submission" date="2018-09" db="EMBL/GenBank/DDBJ databases">
        <title>Genome of Sphaerochaeta halotolerans strain 4-11.</title>
        <authorList>
            <person name="Nazina T.N."/>
            <person name="Sokolova D.S."/>
        </authorList>
    </citation>
    <scope>NUCLEOTIDE SEQUENCE [LARGE SCALE GENOMIC DNA]</scope>
    <source>
        <strain evidence="2 3">4-11</strain>
    </source>
</reference>
<dbReference type="EMBL" id="QUWK01000002">
    <property type="protein sequence ID" value="RFU95918.1"/>
    <property type="molecule type" value="Genomic_DNA"/>
</dbReference>
<dbReference type="PROSITE" id="PS51257">
    <property type="entry name" value="PROKAR_LIPOPROTEIN"/>
    <property type="match status" value="1"/>
</dbReference>
<name>A0A372MKL9_9SPIR</name>
<evidence type="ECO:0000313" key="3">
    <source>
        <dbReference type="Proteomes" id="UP000264002"/>
    </source>
</evidence>
<keyword evidence="1" id="KW-0732">Signal</keyword>
<organism evidence="2 3">
    <name type="scientific">Sphaerochaeta halotolerans</name>
    <dbReference type="NCBI Taxonomy" id="2293840"/>
    <lineage>
        <taxon>Bacteria</taxon>
        <taxon>Pseudomonadati</taxon>
        <taxon>Spirochaetota</taxon>
        <taxon>Spirochaetia</taxon>
        <taxon>Spirochaetales</taxon>
        <taxon>Sphaerochaetaceae</taxon>
        <taxon>Sphaerochaeta</taxon>
    </lineage>
</organism>
<feature type="chain" id="PRO_5016571703" description="Lipoprotein" evidence="1">
    <location>
        <begin position="23"/>
        <end position="262"/>
    </location>
</feature>
<gene>
    <name evidence="2" type="ORF">DYP60_02640</name>
</gene>
<comment type="caution">
    <text evidence="2">The sequence shown here is derived from an EMBL/GenBank/DDBJ whole genome shotgun (WGS) entry which is preliminary data.</text>
</comment>
<evidence type="ECO:0000313" key="2">
    <source>
        <dbReference type="EMBL" id="RFU95918.1"/>
    </source>
</evidence>
<evidence type="ECO:0000256" key="1">
    <source>
        <dbReference type="SAM" id="SignalP"/>
    </source>
</evidence>
<dbReference type="RefSeq" id="WP_117329318.1">
    <property type="nucleotide sequence ID" value="NZ_QUWK01000002.1"/>
</dbReference>
<proteinExistence type="predicted"/>
<keyword evidence="3" id="KW-1185">Reference proteome</keyword>
<dbReference type="AlphaFoldDB" id="A0A372MKL9"/>
<reference evidence="3" key="1">
    <citation type="submission" date="2018-08" db="EMBL/GenBank/DDBJ databases">
        <authorList>
            <person name="Grouzdev D.S."/>
            <person name="Krutkina M.S."/>
        </authorList>
    </citation>
    <scope>NUCLEOTIDE SEQUENCE [LARGE SCALE GENOMIC DNA]</scope>
    <source>
        <strain evidence="3">4-11</strain>
    </source>
</reference>
<dbReference type="InterPro" id="IPR046745">
    <property type="entry name" value="DUF6675"/>
</dbReference>
<accession>A0A372MKL9</accession>
<feature type="signal peptide" evidence="1">
    <location>
        <begin position="1"/>
        <end position="22"/>
    </location>
</feature>